<dbReference type="EnsemblPlants" id="Pp3c11_12640V3.4">
    <property type="protein sequence ID" value="Pp3c11_12640V3.4"/>
    <property type="gene ID" value="Pp3c11_12640"/>
</dbReference>
<evidence type="ECO:0000313" key="9">
    <source>
        <dbReference type="EnsemblPlants" id="Pp3c11_12640V3.1"/>
    </source>
</evidence>
<evidence type="ECO:0000313" key="10">
    <source>
        <dbReference type="Proteomes" id="UP000006727"/>
    </source>
</evidence>
<dbReference type="GO" id="GO:0016757">
    <property type="term" value="F:glycosyltransferase activity"/>
    <property type="evidence" value="ECO:0007669"/>
    <property type="project" value="UniProtKB-KW"/>
</dbReference>
<evidence type="ECO:0000256" key="3">
    <source>
        <dbReference type="ARBA" id="ARBA00022679"/>
    </source>
</evidence>
<feature type="region of interest" description="Disordered" evidence="7">
    <location>
        <begin position="528"/>
        <end position="621"/>
    </location>
</feature>
<dbReference type="KEGG" id="ppp:112288809"/>
<keyword evidence="2" id="KW-0328">Glycosyltransferase</keyword>
<dbReference type="RefSeq" id="XP_024389171.1">
    <property type="nucleotide sequence ID" value="XM_024533403.2"/>
</dbReference>
<keyword evidence="10" id="KW-1185">Reference proteome</keyword>
<dbReference type="EnsemblPlants" id="Pp3c11_12640V3.3">
    <property type="protein sequence ID" value="Pp3c11_12640V3.3"/>
    <property type="gene ID" value="Pp3c11_12640"/>
</dbReference>
<organism evidence="8">
    <name type="scientific">Physcomitrium patens</name>
    <name type="common">Spreading-leaved earth moss</name>
    <name type="synonym">Physcomitrella patens</name>
    <dbReference type="NCBI Taxonomy" id="3218"/>
    <lineage>
        <taxon>Eukaryota</taxon>
        <taxon>Viridiplantae</taxon>
        <taxon>Streptophyta</taxon>
        <taxon>Embryophyta</taxon>
        <taxon>Bryophyta</taxon>
        <taxon>Bryophytina</taxon>
        <taxon>Bryopsida</taxon>
        <taxon>Funariidae</taxon>
        <taxon>Funariales</taxon>
        <taxon>Funariaceae</taxon>
        <taxon>Physcomitrium</taxon>
    </lineage>
</organism>
<reference evidence="8 10" key="1">
    <citation type="journal article" date="2008" name="Science">
        <title>The Physcomitrella genome reveals evolutionary insights into the conquest of land by plants.</title>
        <authorList>
            <person name="Rensing S."/>
            <person name="Lang D."/>
            <person name="Zimmer A."/>
            <person name="Terry A."/>
            <person name="Salamov A."/>
            <person name="Shapiro H."/>
            <person name="Nishiyama T."/>
            <person name="Perroud P.-F."/>
            <person name="Lindquist E."/>
            <person name="Kamisugi Y."/>
            <person name="Tanahashi T."/>
            <person name="Sakakibara K."/>
            <person name="Fujita T."/>
            <person name="Oishi K."/>
            <person name="Shin-I T."/>
            <person name="Kuroki Y."/>
            <person name="Toyoda A."/>
            <person name="Suzuki Y."/>
            <person name="Hashimoto A."/>
            <person name="Yamaguchi K."/>
            <person name="Sugano A."/>
            <person name="Kohara Y."/>
            <person name="Fujiyama A."/>
            <person name="Anterola A."/>
            <person name="Aoki S."/>
            <person name="Ashton N."/>
            <person name="Barbazuk W.B."/>
            <person name="Barker E."/>
            <person name="Bennetzen J."/>
            <person name="Bezanilla M."/>
            <person name="Blankenship R."/>
            <person name="Cho S.H."/>
            <person name="Dutcher S."/>
            <person name="Estelle M."/>
            <person name="Fawcett J.A."/>
            <person name="Gundlach H."/>
            <person name="Hanada K."/>
            <person name="Heyl A."/>
            <person name="Hicks K.A."/>
            <person name="Hugh J."/>
            <person name="Lohr M."/>
            <person name="Mayer K."/>
            <person name="Melkozernov A."/>
            <person name="Murata T."/>
            <person name="Nelson D."/>
            <person name="Pils B."/>
            <person name="Prigge M."/>
            <person name="Reiss B."/>
            <person name="Renner T."/>
            <person name="Rombauts S."/>
            <person name="Rushton P."/>
            <person name="Sanderfoot A."/>
            <person name="Schween G."/>
            <person name="Shiu S.-H."/>
            <person name="Stueber K."/>
            <person name="Theodoulou F.L."/>
            <person name="Tu H."/>
            <person name="Van de Peer Y."/>
            <person name="Verrier P.J."/>
            <person name="Waters E."/>
            <person name="Wood A."/>
            <person name="Yang L."/>
            <person name="Cove D."/>
            <person name="Cuming A."/>
            <person name="Hasebe M."/>
            <person name="Lucas S."/>
            <person name="Mishler D.B."/>
            <person name="Reski R."/>
            <person name="Grigoriev I."/>
            <person name="Quatrano R.S."/>
            <person name="Boore J.L."/>
        </authorList>
    </citation>
    <scope>NUCLEOTIDE SEQUENCE [LARGE SCALE GENOMIC DNA]</scope>
    <source>
        <strain evidence="9 10">cv. Gransden 2004</strain>
    </source>
</reference>
<gene>
    <name evidence="9" type="primary">LOC112288809</name>
    <name evidence="8" type="ORF">PHYPA_014959</name>
</gene>
<evidence type="ECO:0000256" key="6">
    <source>
        <dbReference type="ARBA" id="ARBA00030350"/>
    </source>
</evidence>
<dbReference type="Gramene" id="Pp3c11_12640V3.4">
    <property type="protein sequence ID" value="Pp3c11_12640V3.4"/>
    <property type="gene ID" value="Pp3c11_12640"/>
</dbReference>
<dbReference type="RefSeq" id="XP_024389170.1">
    <property type="nucleotide sequence ID" value="XM_024533402.2"/>
</dbReference>
<dbReference type="EnsemblPlants" id="Pp3c11_12640V3.1">
    <property type="protein sequence ID" value="Pp3c11_12640V3.1"/>
    <property type="gene ID" value="Pp3c11_12640"/>
</dbReference>
<keyword evidence="3" id="KW-0808">Transferase</keyword>
<comment type="similarity">
    <text evidence="1">Belongs to the glycosyltransferase GT106 family.</text>
</comment>
<evidence type="ECO:0000256" key="4">
    <source>
        <dbReference type="ARBA" id="ARBA00023253"/>
    </source>
</evidence>
<dbReference type="EMBL" id="ABEU02000011">
    <property type="protein sequence ID" value="PNR45188.1"/>
    <property type="molecule type" value="Genomic_DNA"/>
</dbReference>
<proteinExistence type="inferred from homology"/>
<dbReference type="InterPro" id="IPR019378">
    <property type="entry name" value="GDP-Fuc_O-FucTrfase"/>
</dbReference>
<dbReference type="Pfam" id="PF10250">
    <property type="entry name" value="O-FucT"/>
    <property type="match status" value="1"/>
</dbReference>
<dbReference type="Proteomes" id="UP000006727">
    <property type="component" value="Chromosome 11"/>
</dbReference>
<accession>A0A2K1JUI2</accession>
<keyword evidence="5" id="KW-0119">Carbohydrate metabolism</keyword>
<dbReference type="Gene3D" id="3.40.50.11350">
    <property type="match status" value="1"/>
</dbReference>
<evidence type="ECO:0000256" key="5">
    <source>
        <dbReference type="ARBA" id="ARBA00023277"/>
    </source>
</evidence>
<feature type="compositionally biased region" description="Acidic residues" evidence="7">
    <location>
        <begin position="562"/>
        <end position="587"/>
    </location>
</feature>
<dbReference type="InterPro" id="IPR024709">
    <property type="entry name" value="FucosylTrfase_pln"/>
</dbReference>
<evidence type="ECO:0000256" key="7">
    <source>
        <dbReference type="SAM" id="MobiDB-lite"/>
    </source>
</evidence>
<dbReference type="CDD" id="cd11299">
    <property type="entry name" value="O-FucT_plant"/>
    <property type="match status" value="1"/>
</dbReference>
<keyword evidence="4" id="KW-0294">Fucose metabolism</keyword>
<dbReference type="OMA" id="PHSMRVP"/>
<dbReference type="PANTHER" id="PTHR31818">
    <property type="entry name" value="O-FUCOSYLTRANSFERASE 16"/>
    <property type="match status" value="1"/>
</dbReference>
<dbReference type="AlphaFoldDB" id="A0A2K1JUI2"/>
<protein>
    <recommendedName>
        <fullName evidence="6">O-fucosyltransferase family protein</fullName>
    </recommendedName>
</protein>
<dbReference type="GeneID" id="112288809"/>
<reference evidence="9" key="3">
    <citation type="submission" date="2020-12" db="UniProtKB">
        <authorList>
            <consortium name="EnsemblPlants"/>
        </authorList>
    </citation>
    <scope>IDENTIFICATION</scope>
</reference>
<dbReference type="EnsemblPlants" id="Pp3c11_12640V3.2">
    <property type="protein sequence ID" value="Pp3c11_12640V3.2"/>
    <property type="gene ID" value="Pp3c11_12640"/>
</dbReference>
<evidence type="ECO:0000256" key="2">
    <source>
        <dbReference type="ARBA" id="ARBA00022676"/>
    </source>
</evidence>
<dbReference type="RefSeq" id="XP_024389172.1">
    <property type="nucleotide sequence ID" value="XM_024533404.2"/>
</dbReference>
<dbReference type="PANTHER" id="PTHR31818:SF1">
    <property type="entry name" value="O-FUCOSYLTRANSFERASE 16"/>
    <property type="match status" value="1"/>
</dbReference>
<dbReference type="STRING" id="3218.A0A2K1JUI2"/>
<evidence type="ECO:0000256" key="1">
    <source>
        <dbReference type="ARBA" id="ARBA00007737"/>
    </source>
</evidence>
<name>A0A2K1JUI2_PHYPA</name>
<dbReference type="OrthoDB" id="1882547at2759"/>
<dbReference type="Gramene" id="Pp3c11_12640V3.2">
    <property type="protein sequence ID" value="Pp3c11_12640V3.2"/>
    <property type="gene ID" value="Pp3c11_12640"/>
</dbReference>
<reference evidence="8 10" key="2">
    <citation type="journal article" date="2018" name="Plant J.">
        <title>The Physcomitrella patens chromosome-scale assembly reveals moss genome structure and evolution.</title>
        <authorList>
            <person name="Lang D."/>
            <person name="Ullrich K.K."/>
            <person name="Murat F."/>
            <person name="Fuchs J."/>
            <person name="Jenkins J."/>
            <person name="Haas F.B."/>
            <person name="Piednoel M."/>
            <person name="Gundlach H."/>
            <person name="Van Bel M."/>
            <person name="Meyberg R."/>
            <person name="Vives C."/>
            <person name="Morata J."/>
            <person name="Symeonidi A."/>
            <person name="Hiss M."/>
            <person name="Muchero W."/>
            <person name="Kamisugi Y."/>
            <person name="Saleh O."/>
            <person name="Blanc G."/>
            <person name="Decker E.L."/>
            <person name="van Gessel N."/>
            <person name="Grimwood J."/>
            <person name="Hayes R.D."/>
            <person name="Graham S.W."/>
            <person name="Gunter L.E."/>
            <person name="McDaniel S.F."/>
            <person name="Hoernstein S.N.W."/>
            <person name="Larsson A."/>
            <person name="Li F.W."/>
            <person name="Perroud P.F."/>
            <person name="Phillips J."/>
            <person name="Ranjan P."/>
            <person name="Rokshar D.S."/>
            <person name="Rothfels C.J."/>
            <person name="Schneider L."/>
            <person name="Shu S."/>
            <person name="Stevenson D.W."/>
            <person name="Thummler F."/>
            <person name="Tillich M."/>
            <person name="Villarreal Aguilar J.C."/>
            <person name="Widiez T."/>
            <person name="Wong G.K."/>
            <person name="Wymore A."/>
            <person name="Zhang Y."/>
            <person name="Zimmer A.D."/>
            <person name="Quatrano R.S."/>
            <person name="Mayer K.F.X."/>
            <person name="Goodstein D."/>
            <person name="Casacuberta J.M."/>
            <person name="Vandepoele K."/>
            <person name="Reski R."/>
            <person name="Cuming A.C."/>
            <person name="Tuskan G.A."/>
            <person name="Maumus F."/>
            <person name="Salse J."/>
            <person name="Schmutz J."/>
            <person name="Rensing S.A."/>
        </authorList>
    </citation>
    <scope>NUCLEOTIDE SEQUENCE [LARGE SCALE GENOMIC DNA]</scope>
    <source>
        <strain evidence="9 10">cv. Gransden 2004</strain>
    </source>
</reference>
<feature type="compositionally biased region" description="Acidic residues" evidence="7">
    <location>
        <begin position="544"/>
        <end position="553"/>
    </location>
</feature>
<dbReference type="FunCoup" id="A0A2K1JUI2">
    <property type="interactions" value="2217"/>
</dbReference>
<dbReference type="Gramene" id="Pp3c11_12640V3.1">
    <property type="protein sequence ID" value="Pp3c11_12640V3.1"/>
    <property type="gene ID" value="Pp3c11_12640"/>
</dbReference>
<dbReference type="PaxDb" id="3218-PP1S11_83V6.1"/>
<sequence length="621" mass="69582">MKKMMGRSKIRLRNAAIPAVSSFALIFGSALLSLAILSFISARVLDGENATTSTNLFPSALLSRPSPAKLQAMELAPGEKQAAVAAQYPNQTMDPVEELRTLQNVPARWNVGGAYLWEAENTEWYYGCSDSSRFFPSGPPPESNGYLYIAASGGLNQQRTGITDAVVVAKLLNATLVVPQLDHKSYWKDNSNFSDIFDVDWFISSVSKDIRVIKDPGLEKSVYTRGVPRKAKPAYYLSKILPILQKRKALRLNRFDYRLSNRLRRDWQKLRCRTNYKALRFTSNIQAMGQTLLDRMRAKSGGRFIALHLRYESDMLAFSGCYYGGGSKEIAELGLLRKRWKTIHHVNFERARRNGKCPLTPKEVGLMLRALGYGKDTYLYVASGEVYNGEDSLAPLKALFPNYFTKETLARKEELEPFTQYSSRMAAVDYIVCSQSDVFVTNNNGNMARILAGERRYHGHKRTIRPNVRKLNLLFSVFQQTPWAEFAAEVQRVQKGFMGDPNEVKIGRGEFHEHPLVCICARPGAPPVAGQVQQALGSTTAAETEQETTETEIDAPGTPDTATEEEEGEEESKEEEEDLPMIIEEEQSVNAELEHEHSDAGGMQVISLDGDDSFDLRNKKA</sequence>
<evidence type="ECO:0000313" key="8">
    <source>
        <dbReference type="EMBL" id="PNR45188.1"/>
    </source>
</evidence>
<dbReference type="Gramene" id="Pp3c11_12640V3.3">
    <property type="protein sequence ID" value="Pp3c11_12640V3.3"/>
    <property type="gene ID" value="Pp3c11_12640"/>
</dbReference>
<dbReference type="GO" id="GO:0006004">
    <property type="term" value="P:fucose metabolic process"/>
    <property type="evidence" value="ECO:0007669"/>
    <property type="project" value="UniProtKB-KW"/>
</dbReference>